<dbReference type="EMBL" id="BSFI01000022">
    <property type="protein sequence ID" value="GLK69594.1"/>
    <property type="molecule type" value="Genomic_DNA"/>
</dbReference>
<reference evidence="2" key="2">
    <citation type="submission" date="2023-01" db="EMBL/GenBank/DDBJ databases">
        <authorList>
            <person name="Sun Q."/>
            <person name="Evtushenko L."/>
        </authorList>
    </citation>
    <scope>NUCLEOTIDE SEQUENCE</scope>
    <source>
        <strain evidence="2">VKM B-2347</strain>
    </source>
</reference>
<dbReference type="InterPro" id="IPR019632">
    <property type="entry name" value="DUF2497"/>
</dbReference>
<gene>
    <name evidence="2" type="ORF">GCM10008179_32320</name>
</gene>
<organism evidence="2 3">
    <name type="scientific">Hansschlegelia plantiphila</name>
    <dbReference type="NCBI Taxonomy" id="374655"/>
    <lineage>
        <taxon>Bacteria</taxon>
        <taxon>Pseudomonadati</taxon>
        <taxon>Pseudomonadota</taxon>
        <taxon>Alphaproteobacteria</taxon>
        <taxon>Hyphomicrobiales</taxon>
        <taxon>Methylopilaceae</taxon>
        <taxon>Hansschlegelia</taxon>
    </lineage>
</organism>
<proteinExistence type="predicted"/>
<evidence type="ECO:0000256" key="1">
    <source>
        <dbReference type="SAM" id="MobiDB-lite"/>
    </source>
</evidence>
<accession>A0A9W6MWJ5</accession>
<dbReference type="Pfam" id="PF10691">
    <property type="entry name" value="DUF2497"/>
    <property type="match status" value="1"/>
</dbReference>
<feature type="region of interest" description="Disordered" evidence="1">
    <location>
        <begin position="20"/>
        <end position="136"/>
    </location>
</feature>
<evidence type="ECO:0008006" key="4">
    <source>
        <dbReference type="Google" id="ProtNLM"/>
    </source>
</evidence>
<name>A0A9W6MWJ5_9HYPH</name>
<sequence length="213" mass="22544">MSTAAKAHEPTMEEILASIRRIISDDEPGQSMAAPKPSLAKPAAAPASEPEAPEAVAEEALGQDDIDAMFASFDAPAPKDEAKPALTPPASRSAASQAPDDLDVFELTEDMADEPLAAPQPAPAQPVPPSPVRAAAPASAFDERLLSSATDDVVTNAFGSLANTILTNNARTLDDIVKEMLRPMLRSWLDDNLPPLVERLVRHEIERVARGGR</sequence>
<feature type="compositionally biased region" description="Acidic residues" evidence="1">
    <location>
        <begin position="100"/>
        <end position="113"/>
    </location>
</feature>
<evidence type="ECO:0000313" key="3">
    <source>
        <dbReference type="Proteomes" id="UP001143372"/>
    </source>
</evidence>
<feature type="compositionally biased region" description="Low complexity" evidence="1">
    <location>
        <begin position="33"/>
        <end position="60"/>
    </location>
</feature>
<dbReference type="AlphaFoldDB" id="A0A9W6MWJ5"/>
<reference evidence="2" key="1">
    <citation type="journal article" date="2014" name="Int. J. Syst. Evol. Microbiol.">
        <title>Complete genome sequence of Corynebacterium casei LMG S-19264T (=DSM 44701T), isolated from a smear-ripened cheese.</title>
        <authorList>
            <consortium name="US DOE Joint Genome Institute (JGI-PGF)"/>
            <person name="Walter F."/>
            <person name="Albersmeier A."/>
            <person name="Kalinowski J."/>
            <person name="Ruckert C."/>
        </authorList>
    </citation>
    <scope>NUCLEOTIDE SEQUENCE</scope>
    <source>
        <strain evidence="2">VKM B-2347</strain>
    </source>
</reference>
<comment type="caution">
    <text evidence="2">The sequence shown here is derived from an EMBL/GenBank/DDBJ whole genome shotgun (WGS) entry which is preliminary data.</text>
</comment>
<protein>
    <recommendedName>
        <fullName evidence="4">DUF2497 domain-containing protein</fullName>
    </recommendedName>
</protein>
<keyword evidence="3" id="KW-1185">Reference proteome</keyword>
<feature type="compositionally biased region" description="Pro residues" evidence="1">
    <location>
        <begin position="118"/>
        <end position="131"/>
    </location>
</feature>
<feature type="compositionally biased region" description="Low complexity" evidence="1">
    <location>
        <begin position="84"/>
        <end position="99"/>
    </location>
</feature>
<evidence type="ECO:0000313" key="2">
    <source>
        <dbReference type="EMBL" id="GLK69594.1"/>
    </source>
</evidence>
<dbReference type="Proteomes" id="UP001143372">
    <property type="component" value="Unassembled WGS sequence"/>
</dbReference>